<evidence type="ECO:0000313" key="13">
    <source>
        <dbReference type="Proteomes" id="UP001179600"/>
    </source>
</evidence>
<dbReference type="Proteomes" id="UP001179600">
    <property type="component" value="Chromosome"/>
</dbReference>
<sequence length="264" mass="29222">MKAKTASEIVALARHPQRVTPLDYIHRLFDEFIELHGDRHYADDKAIVGGIATLNGLACTVVAIQKGRDLAENVARHFGSPHPEGYRKALRLMKQAEKFGRPIITFINTPGAFCGIEAEERGEGEAIARNLYEMSDLAVPIIAIFTGEGGSGGAIALGVADHIMMLEHSIYSILSPEGFASILWKDAKRAEEAAELMKLTAYDLKELGVIDEIVLETQGASGLPLEQALIERDLKQKIIAQLTNLQAIEINELLERRYDRFRQF</sequence>
<dbReference type="GO" id="GO:0016743">
    <property type="term" value="F:carboxyl- or carbamoyltransferase activity"/>
    <property type="evidence" value="ECO:0007669"/>
    <property type="project" value="UniProtKB-UniRule"/>
</dbReference>
<dbReference type="PANTHER" id="PTHR42853:SF3">
    <property type="entry name" value="ACETYL-COENZYME A CARBOXYLASE CARBOXYL TRANSFERASE SUBUNIT ALPHA, CHLOROPLASTIC"/>
    <property type="match status" value="1"/>
</dbReference>
<evidence type="ECO:0000256" key="5">
    <source>
        <dbReference type="ARBA" id="ARBA00022832"/>
    </source>
</evidence>
<evidence type="ECO:0000256" key="4">
    <source>
        <dbReference type="ARBA" id="ARBA00022741"/>
    </source>
</evidence>
<dbReference type="HAMAP" id="MF_00823">
    <property type="entry name" value="AcetylCoA_CT_alpha"/>
    <property type="match status" value="1"/>
</dbReference>
<dbReference type="AlphaFoldDB" id="A0AAE9XD28"/>
<dbReference type="Pfam" id="PF03255">
    <property type="entry name" value="ACCA"/>
    <property type="match status" value="1"/>
</dbReference>
<dbReference type="RefSeq" id="WP_126761856.1">
    <property type="nucleotide sequence ID" value="NZ_BKBT01000002.1"/>
</dbReference>
<dbReference type="GeneID" id="72384696"/>
<dbReference type="InterPro" id="IPR011763">
    <property type="entry name" value="COA_CT_C"/>
</dbReference>
<dbReference type="GO" id="GO:0003989">
    <property type="term" value="F:acetyl-CoA carboxylase activity"/>
    <property type="evidence" value="ECO:0007669"/>
    <property type="project" value="InterPro"/>
</dbReference>
<evidence type="ECO:0000259" key="11">
    <source>
        <dbReference type="PROSITE" id="PS50989"/>
    </source>
</evidence>
<keyword evidence="2 10" id="KW-0444">Lipid biosynthesis</keyword>
<organism evidence="12 13">
    <name type="scientific">Vagococcus lutrae</name>
    <dbReference type="NCBI Taxonomy" id="81947"/>
    <lineage>
        <taxon>Bacteria</taxon>
        <taxon>Bacillati</taxon>
        <taxon>Bacillota</taxon>
        <taxon>Bacilli</taxon>
        <taxon>Lactobacillales</taxon>
        <taxon>Enterococcaceae</taxon>
        <taxon>Vagococcus</taxon>
    </lineage>
</organism>
<comment type="similarity">
    <text evidence="10">Belongs to the AccA family.</text>
</comment>
<evidence type="ECO:0000256" key="8">
    <source>
        <dbReference type="ARBA" id="ARBA00023160"/>
    </source>
</evidence>
<dbReference type="InterPro" id="IPR001095">
    <property type="entry name" value="Acetyl_CoA_COase_a_su"/>
</dbReference>
<comment type="subcellular location">
    <subcellularLocation>
        <location evidence="10">Cytoplasm</location>
    </subcellularLocation>
</comment>
<dbReference type="GO" id="GO:0006633">
    <property type="term" value="P:fatty acid biosynthetic process"/>
    <property type="evidence" value="ECO:0007669"/>
    <property type="project" value="UniProtKB-KW"/>
</dbReference>
<keyword evidence="12" id="KW-0436">Ligase</keyword>
<dbReference type="GO" id="GO:0005524">
    <property type="term" value="F:ATP binding"/>
    <property type="evidence" value="ECO:0007669"/>
    <property type="project" value="UniProtKB-KW"/>
</dbReference>
<dbReference type="GO" id="GO:2001295">
    <property type="term" value="P:malonyl-CoA biosynthetic process"/>
    <property type="evidence" value="ECO:0007669"/>
    <property type="project" value="UniProtKB-UniRule"/>
</dbReference>
<dbReference type="PROSITE" id="PS50989">
    <property type="entry name" value="COA_CT_CTER"/>
    <property type="match status" value="1"/>
</dbReference>
<reference evidence="12" key="1">
    <citation type="submission" date="2023-01" db="EMBL/GenBank/DDBJ databases">
        <title>Oxazolidinone resistance genes in florfenicol resistant enterococci from beef cattle and veal calves at slaughter.</title>
        <authorList>
            <person name="Biggel M."/>
        </authorList>
    </citation>
    <scope>NUCLEOTIDE SEQUENCE</scope>
    <source>
        <strain evidence="12">K204-1</strain>
    </source>
</reference>
<dbReference type="NCBIfam" id="TIGR00513">
    <property type="entry name" value="accA"/>
    <property type="match status" value="1"/>
</dbReference>
<keyword evidence="8 10" id="KW-0275">Fatty acid biosynthesis</keyword>
<comment type="subunit">
    <text evidence="10">Acetyl-CoA carboxylase is a heterohexamer composed of biotin carboxyl carrier protein (AccB), biotin carboxylase (AccC) and two subunits each of ACCase subunit alpha (AccA) and ACCase subunit beta (AccD).</text>
</comment>
<name>A0AAE9XD28_9ENTE</name>
<evidence type="ECO:0000313" key="12">
    <source>
        <dbReference type="EMBL" id="WCG21932.1"/>
    </source>
</evidence>
<keyword evidence="3 10" id="KW-0808">Transferase</keyword>
<dbReference type="NCBIfam" id="NF004344">
    <property type="entry name" value="PRK05724.1"/>
    <property type="match status" value="1"/>
</dbReference>
<evidence type="ECO:0000256" key="10">
    <source>
        <dbReference type="HAMAP-Rule" id="MF_00823"/>
    </source>
</evidence>
<comment type="function">
    <text evidence="10">Component of the acetyl coenzyme A carboxylase (ACC) complex. First, biotin carboxylase catalyzes the carboxylation of biotin on its carrier protein (BCCP) and then the CO(2) group is transferred by the carboxyltransferase to acetyl-CoA to form malonyl-CoA.</text>
</comment>
<dbReference type="GO" id="GO:0009317">
    <property type="term" value="C:acetyl-CoA carboxylase complex"/>
    <property type="evidence" value="ECO:0007669"/>
    <property type="project" value="InterPro"/>
</dbReference>
<evidence type="ECO:0000256" key="2">
    <source>
        <dbReference type="ARBA" id="ARBA00022516"/>
    </source>
</evidence>
<dbReference type="EMBL" id="CP116507">
    <property type="protein sequence ID" value="WCG21932.1"/>
    <property type="molecule type" value="Genomic_DNA"/>
</dbReference>
<keyword evidence="6 10" id="KW-0067">ATP-binding</keyword>
<keyword evidence="4 10" id="KW-0547">Nucleotide-binding</keyword>
<dbReference type="PRINTS" id="PR01069">
    <property type="entry name" value="ACCCTRFRASEA"/>
</dbReference>
<dbReference type="Gene3D" id="3.90.226.10">
    <property type="entry name" value="2-enoyl-CoA Hydratase, Chain A, domain 1"/>
    <property type="match status" value="1"/>
</dbReference>
<feature type="domain" description="CoA carboxyltransferase C-terminal" evidence="11">
    <location>
        <begin position="1"/>
        <end position="244"/>
    </location>
</feature>
<evidence type="ECO:0000256" key="7">
    <source>
        <dbReference type="ARBA" id="ARBA00023098"/>
    </source>
</evidence>
<dbReference type="NCBIfam" id="NF041504">
    <property type="entry name" value="AccA_sub"/>
    <property type="match status" value="1"/>
</dbReference>
<evidence type="ECO:0000256" key="6">
    <source>
        <dbReference type="ARBA" id="ARBA00022840"/>
    </source>
</evidence>
<gene>
    <name evidence="10" type="primary">accA</name>
    <name evidence="12" type="ORF">PML95_05870</name>
</gene>
<evidence type="ECO:0000256" key="3">
    <source>
        <dbReference type="ARBA" id="ARBA00022679"/>
    </source>
</evidence>
<protein>
    <recommendedName>
        <fullName evidence="10">Acetyl-coenzyme A carboxylase carboxyl transferase subunit alpha</fullName>
        <shortName evidence="10">ACCase subunit alpha</shortName>
        <shortName evidence="10">Acetyl-CoA carboxylase carboxyltransferase subunit alpha</shortName>
        <ecNumber evidence="10">2.1.3.15</ecNumber>
    </recommendedName>
</protein>
<accession>A0AAE9XD28</accession>
<dbReference type="EC" id="2.1.3.15" evidence="10"/>
<keyword evidence="10" id="KW-0963">Cytoplasm</keyword>
<dbReference type="PANTHER" id="PTHR42853">
    <property type="entry name" value="ACETYL-COENZYME A CARBOXYLASE CARBOXYL TRANSFERASE SUBUNIT ALPHA"/>
    <property type="match status" value="1"/>
</dbReference>
<comment type="catalytic activity">
    <reaction evidence="9 10">
        <text>N(6)-carboxybiotinyl-L-lysyl-[protein] + acetyl-CoA = N(6)-biotinyl-L-lysyl-[protein] + malonyl-CoA</text>
        <dbReference type="Rhea" id="RHEA:54728"/>
        <dbReference type="Rhea" id="RHEA-COMP:10505"/>
        <dbReference type="Rhea" id="RHEA-COMP:10506"/>
        <dbReference type="ChEBI" id="CHEBI:57288"/>
        <dbReference type="ChEBI" id="CHEBI:57384"/>
        <dbReference type="ChEBI" id="CHEBI:83144"/>
        <dbReference type="ChEBI" id="CHEBI:83145"/>
        <dbReference type="EC" id="2.1.3.15"/>
    </reaction>
</comment>
<evidence type="ECO:0000256" key="9">
    <source>
        <dbReference type="ARBA" id="ARBA00049152"/>
    </source>
</evidence>
<comment type="pathway">
    <text evidence="1 10">Lipid metabolism; malonyl-CoA biosynthesis; malonyl-CoA from acetyl-CoA: step 1/1.</text>
</comment>
<dbReference type="SUPFAM" id="SSF52096">
    <property type="entry name" value="ClpP/crotonase"/>
    <property type="match status" value="1"/>
</dbReference>
<keyword evidence="5 10" id="KW-0276">Fatty acid metabolism</keyword>
<keyword evidence="7 10" id="KW-0443">Lipid metabolism</keyword>
<proteinExistence type="inferred from homology"/>
<dbReference type="InterPro" id="IPR029045">
    <property type="entry name" value="ClpP/crotonase-like_dom_sf"/>
</dbReference>
<evidence type="ECO:0000256" key="1">
    <source>
        <dbReference type="ARBA" id="ARBA00004956"/>
    </source>
</evidence>